<dbReference type="OrthoDB" id="3918601at2759"/>
<feature type="transmembrane region" description="Helical" evidence="2">
    <location>
        <begin position="174"/>
        <end position="198"/>
    </location>
</feature>
<dbReference type="EMBL" id="MCFA01000001">
    <property type="protein sequence ID" value="ORY19758.1"/>
    <property type="molecule type" value="Genomic_DNA"/>
</dbReference>
<reference evidence="4 5" key="1">
    <citation type="submission" date="2016-07" db="EMBL/GenBank/DDBJ databases">
        <title>Pervasive Adenine N6-methylation of Active Genes in Fungi.</title>
        <authorList>
            <consortium name="DOE Joint Genome Institute"/>
            <person name="Mondo S.J."/>
            <person name="Dannebaum R.O."/>
            <person name="Kuo R.C."/>
            <person name="Labutti K."/>
            <person name="Haridas S."/>
            <person name="Kuo A."/>
            <person name="Salamov A."/>
            <person name="Ahrendt S.R."/>
            <person name="Lipzen A."/>
            <person name="Sullivan W."/>
            <person name="Andreopoulos W.B."/>
            <person name="Clum A."/>
            <person name="Lindquist E."/>
            <person name="Daum C."/>
            <person name="Ramamoorthy G.K."/>
            <person name="Gryganskyi A."/>
            <person name="Culley D."/>
            <person name="Magnuson J.K."/>
            <person name="James T.Y."/>
            <person name="O'Malley M.A."/>
            <person name="Stajich J.E."/>
            <person name="Spatafora J.W."/>
            <person name="Visel A."/>
            <person name="Grigoriev I.V."/>
        </authorList>
    </citation>
    <scope>NUCLEOTIDE SEQUENCE [LARGE SCALE GENOMIC DNA]</scope>
    <source>
        <strain evidence="4 5">CBS 115471</strain>
    </source>
</reference>
<evidence type="ECO:0000256" key="1">
    <source>
        <dbReference type="SAM" id="MobiDB-lite"/>
    </source>
</evidence>
<dbReference type="Pfam" id="PF20684">
    <property type="entry name" value="Fung_rhodopsin"/>
    <property type="match status" value="1"/>
</dbReference>
<feature type="compositionally biased region" description="Basic and acidic residues" evidence="1">
    <location>
        <begin position="359"/>
        <end position="372"/>
    </location>
</feature>
<dbReference type="AlphaFoldDB" id="A0A1Y2AB58"/>
<comment type="caution">
    <text evidence="4">The sequence shown here is derived from an EMBL/GenBank/DDBJ whole genome shotgun (WGS) entry which is preliminary data.</text>
</comment>
<feature type="compositionally biased region" description="Polar residues" evidence="1">
    <location>
        <begin position="293"/>
        <end position="308"/>
    </location>
</feature>
<proteinExistence type="predicted"/>
<feature type="domain" description="Rhodopsin" evidence="3">
    <location>
        <begin position="41"/>
        <end position="271"/>
    </location>
</feature>
<feature type="transmembrane region" description="Helical" evidence="2">
    <location>
        <begin position="57"/>
        <end position="77"/>
    </location>
</feature>
<protein>
    <recommendedName>
        <fullName evidence="3">Rhodopsin domain-containing protein</fullName>
    </recommendedName>
</protein>
<evidence type="ECO:0000313" key="5">
    <source>
        <dbReference type="Proteomes" id="UP000193144"/>
    </source>
</evidence>
<feature type="compositionally biased region" description="Polar residues" evidence="1">
    <location>
        <begin position="344"/>
        <end position="358"/>
    </location>
</feature>
<dbReference type="Proteomes" id="UP000193144">
    <property type="component" value="Unassembled WGS sequence"/>
</dbReference>
<keyword evidence="2" id="KW-1133">Transmembrane helix</keyword>
<keyword evidence="5" id="KW-1185">Reference proteome</keyword>
<sequence>MSSGPGQLAPLHRLTKDDHGPIVIIVAYSWSFIVTLVVLIRFGIALNQRLRFKVDDFTFLLGVGFAIASSVCFHIAVNGGLGKHISVLDQGQLDQYYQAFYAGELTGITAMAWAKASVVLLSDRVAPRKPLPFYLMLGLIGAWTVFSIFATAFQCPLPHPWVYVPSKCPSHGNLQYPIITLNILTDALLATWILPTLWKLLMDLERRVTVIVLFGSRFIVCGVAIGQLIATVNHIHDEDQTFNNFSRVIWQMCTINLSVLLSTIPRTNRFISALQTSHATTLLTEFELAHPNGTQLSGPKRSLSTSRAISEPCEAHHARSRSHSRSNQSREPLVVEPLKLTPSWDRNFSTHISSQSDNDAAHQRDNRKNSKKYSIDDWKNFVQMSGADSQDDDTTAGMFSWKSRASQKKIIKTREVRQEVEYITARESRWTFPKNRRQSRELVNTV</sequence>
<dbReference type="PANTHER" id="PTHR38794:SF3">
    <property type="entry name" value="INTEGRAL MEMBRANE PROTEIN"/>
    <property type="match status" value="1"/>
</dbReference>
<keyword evidence="2" id="KW-0812">Transmembrane</keyword>
<keyword evidence="2" id="KW-0472">Membrane</keyword>
<evidence type="ECO:0000259" key="3">
    <source>
        <dbReference type="Pfam" id="PF20684"/>
    </source>
</evidence>
<evidence type="ECO:0000313" key="4">
    <source>
        <dbReference type="EMBL" id="ORY19758.1"/>
    </source>
</evidence>
<dbReference type="InterPro" id="IPR049326">
    <property type="entry name" value="Rhodopsin_dom_fungi"/>
</dbReference>
<organism evidence="4 5">
    <name type="scientific">Clohesyomyces aquaticus</name>
    <dbReference type="NCBI Taxonomy" id="1231657"/>
    <lineage>
        <taxon>Eukaryota</taxon>
        <taxon>Fungi</taxon>
        <taxon>Dikarya</taxon>
        <taxon>Ascomycota</taxon>
        <taxon>Pezizomycotina</taxon>
        <taxon>Dothideomycetes</taxon>
        <taxon>Pleosporomycetidae</taxon>
        <taxon>Pleosporales</taxon>
        <taxon>Lindgomycetaceae</taxon>
        <taxon>Clohesyomyces</taxon>
    </lineage>
</organism>
<accession>A0A1Y2AB58</accession>
<dbReference type="PANTHER" id="PTHR38794">
    <property type="entry name" value="INTEGRAL MEMBRANE PROTEIN"/>
    <property type="match status" value="1"/>
</dbReference>
<gene>
    <name evidence="4" type="ORF">BCR34DRAFT_551640</name>
</gene>
<feature type="transmembrane region" description="Helical" evidence="2">
    <location>
        <begin position="133"/>
        <end position="154"/>
    </location>
</feature>
<feature type="transmembrane region" description="Helical" evidence="2">
    <location>
        <begin position="210"/>
        <end position="230"/>
    </location>
</feature>
<dbReference type="STRING" id="1231657.A0A1Y2AB58"/>
<feature type="transmembrane region" description="Helical" evidence="2">
    <location>
        <begin position="20"/>
        <end position="45"/>
    </location>
</feature>
<feature type="region of interest" description="Disordered" evidence="1">
    <location>
        <begin position="293"/>
        <end position="372"/>
    </location>
</feature>
<feature type="transmembrane region" description="Helical" evidence="2">
    <location>
        <begin position="97"/>
        <end position="121"/>
    </location>
</feature>
<name>A0A1Y2AB58_9PLEO</name>
<evidence type="ECO:0000256" key="2">
    <source>
        <dbReference type="SAM" id="Phobius"/>
    </source>
</evidence>